<accession>A0A4U3A1J3</accession>
<proteinExistence type="predicted"/>
<name>A0A4U3A1J3_9BACI</name>
<feature type="non-terminal residue" evidence="1">
    <location>
        <position position="1"/>
    </location>
</feature>
<reference evidence="1 2" key="1">
    <citation type="journal article" date="2019" name="Environ. Microbiol.">
        <title>An active ?-lactamase is a part of an orchestrated cell wall stress resistance network of Bacillus subtilis and related rhizosphere species.</title>
        <authorList>
            <person name="Bucher T."/>
            <person name="Keren-Paz A."/>
            <person name="Hausser J."/>
            <person name="Olender T."/>
            <person name="Cytryn E."/>
            <person name="Kolodkin-Gal I."/>
        </authorList>
    </citation>
    <scope>NUCLEOTIDE SEQUENCE [LARGE SCALE GENOMIC DNA]</scope>
    <source>
        <strain evidence="1 2">I5</strain>
    </source>
</reference>
<evidence type="ECO:0000313" key="1">
    <source>
        <dbReference type="EMBL" id="TKI80922.1"/>
    </source>
</evidence>
<keyword evidence="1" id="KW-0808">Transferase</keyword>
<evidence type="ECO:0000313" key="2">
    <source>
        <dbReference type="Proteomes" id="UP000305222"/>
    </source>
</evidence>
<dbReference type="Proteomes" id="UP000305222">
    <property type="component" value="Unassembled WGS sequence"/>
</dbReference>
<dbReference type="InterPro" id="IPR053710">
    <property type="entry name" value="Arylamine_NAT_domain_sf"/>
</dbReference>
<dbReference type="GO" id="GO:0016740">
    <property type="term" value="F:transferase activity"/>
    <property type="evidence" value="ECO:0007669"/>
    <property type="project" value="UniProtKB-KW"/>
</dbReference>
<dbReference type="Gene3D" id="3.30.2140.20">
    <property type="match status" value="1"/>
</dbReference>
<sequence>LTDYGHVSLTNKNYTETFKGTKNKSPIESKDYARILRESFGITQVKYVGKTLERG</sequence>
<dbReference type="AlphaFoldDB" id="A0A4U3A1J3"/>
<organism evidence="1 2">
    <name type="scientific">Bacillus wiedmannii</name>
    <dbReference type="NCBI Taxonomy" id="1890302"/>
    <lineage>
        <taxon>Bacteria</taxon>
        <taxon>Bacillati</taxon>
        <taxon>Bacillota</taxon>
        <taxon>Bacilli</taxon>
        <taxon>Bacillales</taxon>
        <taxon>Bacillaceae</taxon>
        <taxon>Bacillus</taxon>
        <taxon>Bacillus cereus group</taxon>
    </lineage>
</organism>
<dbReference type="EMBL" id="SZON01003281">
    <property type="protein sequence ID" value="TKI80922.1"/>
    <property type="molecule type" value="Genomic_DNA"/>
</dbReference>
<comment type="caution">
    <text evidence="1">The sequence shown here is derived from an EMBL/GenBank/DDBJ whole genome shotgun (WGS) entry which is preliminary data.</text>
</comment>
<protein>
    <submittedName>
        <fullName evidence="1">Arylamine N-acetyltransferase</fullName>
    </submittedName>
</protein>
<gene>
    <name evidence="1" type="ORF">FC699_34415</name>
</gene>